<organism evidence="1 2">
    <name type="scientific">Actinomadura rubrobrunea</name>
    <dbReference type="NCBI Taxonomy" id="115335"/>
    <lineage>
        <taxon>Bacteria</taxon>
        <taxon>Bacillati</taxon>
        <taxon>Actinomycetota</taxon>
        <taxon>Actinomycetes</taxon>
        <taxon>Streptosporangiales</taxon>
        <taxon>Thermomonosporaceae</taxon>
        <taxon>Actinomadura</taxon>
    </lineage>
</organism>
<comment type="caution">
    <text evidence="1">The sequence shown here is derived from an EMBL/GenBank/DDBJ whole genome shotgun (WGS) entry which is preliminary data.</text>
</comment>
<sequence length="49" mass="5336">MLNEARRYASKRIFHVEIEARLSTDSPGHALAAGSDATRVVVAREGRAV</sequence>
<dbReference type="Proteomes" id="UP001165124">
    <property type="component" value="Unassembled WGS sequence"/>
</dbReference>
<evidence type="ECO:0000313" key="1">
    <source>
        <dbReference type="EMBL" id="GLW65560.1"/>
    </source>
</evidence>
<reference evidence="1" key="1">
    <citation type="submission" date="2023-02" db="EMBL/GenBank/DDBJ databases">
        <title>Actinomadura rubrobrunea NBRC 14622.</title>
        <authorList>
            <person name="Ichikawa N."/>
            <person name="Sato H."/>
            <person name="Tonouchi N."/>
        </authorList>
    </citation>
    <scope>NUCLEOTIDE SEQUENCE</scope>
    <source>
        <strain evidence="1">NBRC 14622</strain>
    </source>
</reference>
<name>A0A9W6PW79_9ACTN</name>
<proteinExistence type="predicted"/>
<keyword evidence="2" id="KW-1185">Reference proteome</keyword>
<protein>
    <submittedName>
        <fullName evidence="1">Uncharacterized protein</fullName>
    </submittedName>
</protein>
<gene>
    <name evidence="1" type="ORF">Arub01_38040</name>
</gene>
<accession>A0A9W6PW79</accession>
<evidence type="ECO:0000313" key="2">
    <source>
        <dbReference type="Proteomes" id="UP001165124"/>
    </source>
</evidence>
<dbReference type="EMBL" id="BSRZ01000009">
    <property type="protein sequence ID" value="GLW65560.1"/>
    <property type="molecule type" value="Genomic_DNA"/>
</dbReference>
<dbReference type="AlphaFoldDB" id="A0A9W6PW79"/>